<evidence type="ECO:0000256" key="10">
    <source>
        <dbReference type="ARBA" id="ARBA00023201"/>
    </source>
</evidence>
<keyword evidence="9 13" id="KW-0472">Membrane</keyword>
<evidence type="ECO:0000256" key="13">
    <source>
        <dbReference type="SAM" id="Phobius"/>
    </source>
</evidence>
<evidence type="ECO:0000313" key="14">
    <source>
        <dbReference type="EMBL" id="CAD7089095.1"/>
    </source>
</evidence>
<evidence type="ECO:0000256" key="1">
    <source>
        <dbReference type="ARBA" id="ARBA00004141"/>
    </source>
</evidence>
<evidence type="ECO:0000256" key="3">
    <source>
        <dbReference type="ARBA" id="ARBA00022448"/>
    </source>
</evidence>
<name>A0A7R8UXS5_HERIL</name>
<sequence length="1389" mass="159677">MREISLNPQSLQWRGSPRLTRSISNDSITTEEEAKKNIVHGTWLQMVWGILLDYSTISTIHGIRYILERRRSWWERLIWIIVFLSAIFLCSRLILQILLTWKSTPVIVTFSDKSTPIWEIPFPSIVVCPESRTVNGTFNFTEAYHNVMDNPSIDNFSNLSSRDYEYLQTLSQICDVDLVDRLKFRETANPIDVLGVMASLAPTINYTVPVGIFHKKLFFPDGYFTTVFTDLGVCHQFNGIHQSELLRYPSFENFTFAGEVQKKSTWSVSEGYDKNTDDETVYPLRAQISGKKGGLQLVTQGLLADIDYLCRGAVEGFSLQLLAPDEFPAANKQYIRASFRKETNLIIKPTLMTTADNLRDSPWQSRHCFFADERYLRFFKTYSQDKCAFECLTNYTYAKCNCVKFSMPHTKDMPICQAADIQCYYQAEDDLLRNEFEFELSGKSKDFTSCNCLPACTSLKYEVEIGETKLYYEELLRAFRETDYSKENPGLQMGRFSMLIWILVFLSAIFLCSRLILHILLTWKSTPVIVTFNEKSTPISEIPFPSVVVCPESRTVNGTFNFTKAFHNVIYNPSRDKFDNLSSTDYKYLQTLSQICDIDLVNRLKFRKTASPIDVLEVMASLAPTINYTVPFLKFNVCIFFPDGYFTTVFTDLGVCHQFNGIHQSELLRYPSFENFTFAGEVQKKSTWSLSEGYAKNTDEETVYPQRARISGKKGGIFLAIQGLLADIDYLCRGAVEGFSLQLLAPDEFPAAHKQYIRGSFGKDVGMIIKPSLITTSDNLRDSPWQSRHCFFADERYLRFFKTYSQDKCAFECLTNYTYAKCNCVKFSMPHTKDMPICQAADIPCYYQAEDDLLRNEFEFELSGKSKDFTSCNCLPACTSLKYEVEIGETKLYYEELLRALRDTDYMIENSGRYNPRLNRSISNDSIATEEEAKENIVYGTWLEMVWGILLDYSTISTIHGIRYILERRRSWWERLIWIIAFLSAIFLCSRLIFQILLTWKSTPVIVTFSDKSTPIWEIPFPSIIVCPESRTVNGTFNFTKAFHNVIDNPSRDRFDNLSSTDYKYLQTLSQICDIDLVDRLKFRKTASPIDVLGVMASLAPTINYTVPVGIFHKELFFPDGYFTTIFTDLGVCHQFNGIHQSELLRYPSFENFTFAGEALKKSTWSLSEGYPKNTDDEAVYPLRAQISGKKGGIYLVIQGFLADIDYLCRGAVEGFSLQLLAPDEFPAANKQFIRGSFGKDVGMIIKPTLITTSDNLRDSSWQSRHCFFADERYLRFFKTYSQDKCVFECLTNYTYAKCKCVKFSMPHTKDMPICQAADIPCYNQAEDDLLRKEFEFELSGKSKDFTGCNCLPACTSLKYEVEVSETKYYYEKLLRASRAADYMIENPG</sequence>
<evidence type="ECO:0000256" key="8">
    <source>
        <dbReference type="ARBA" id="ARBA00023065"/>
    </source>
</evidence>
<comment type="similarity">
    <text evidence="2 12">Belongs to the amiloride-sensitive sodium channel (TC 1.A.6) family.</text>
</comment>
<feature type="transmembrane region" description="Helical" evidence="13">
    <location>
        <begin position="79"/>
        <end position="101"/>
    </location>
</feature>
<reference evidence="14 15" key="1">
    <citation type="submission" date="2020-11" db="EMBL/GenBank/DDBJ databases">
        <authorList>
            <person name="Wallbank WR R."/>
            <person name="Pardo Diaz C."/>
            <person name="Kozak K."/>
            <person name="Martin S."/>
            <person name="Jiggins C."/>
            <person name="Moest M."/>
            <person name="Warren A I."/>
            <person name="Generalovic N T."/>
            <person name="Byers J.R.P. K."/>
            <person name="Montejo-Kovacevich G."/>
            <person name="Yen C E."/>
        </authorList>
    </citation>
    <scope>NUCLEOTIDE SEQUENCE [LARGE SCALE GENOMIC DNA]</scope>
</reference>
<dbReference type="OrthoDB" id="6021021at2759"/>
<comment type="subcellular location">
    <subcellularLocation>
        <location evidence="1">Membrane</location>
        <topology evidence="1">Multi-pass membrane protein</topology>
    </subcellularLocation>
</comment>
<keyword evidence="4 12" id="KW-0894">Sodium channel</keyword>
<keyword evidence="8 12" id="KW-0406">Ion transport</keyword>
<organism evidence="14 15">
    <name type="scientific">Hermetia illucens</name>
    <name type="common">Black soldier fly</name>
    <dbReference type="NCBI Taxonomy" id="343691"/>
    <lineage>
        <taxon>Eukaryota</taxon>
        <taxon>Metazoa</taxon>
        <taxon>Ecdysozoa</taxon>
        <taxon>Arthropoda</taxon>
        <taxon>Hexapoda</taxon>
        <taxon>Insecta</taxon>
        <taxon>Pterygota</taxon>
        <taxon>Neoptera</taxon>
        <taxon>Endopterygota</taxon>
        <taxon>Diptera</taxon>
        <taxon>Brachycera</taxon>
        <taxon>Stratiomyomorpha</taxon>
        <taxon>Stratiomyidae</taxon>
        <taxon>Hermetiinae</taxon>
        <taxon>Hermetia</taxon>
    </lineage>
</organism>
<evidence type="ECO:0000256" key="11">
    <source>
        <dbReference type="ARBA" id="ARBA00023303"/>
    </source>
</evidence>
<dbReference type="PANTHER" id="PTHR11690:SF288">
    <property type="entry name" value="AMILORIDE-SENSITIVE NA+ CHANNEL-RELATED"/>
    <property type="match status" value="1"/>
</dbReference>
<evidence type="ECO:0000256" key="2">
    <source>
        <dbReference type="ARBA" id="ARBA00007193"/>
    </source>
</evidence>
<evidence type="ECO:0000256" key="12">
    <source>
        <dbReference type="RuleBase" id="RU000679"/>
    </source>
</evidence>
<protein>
    <recommendedName>
        <fullName evidence="16">Pickpocket protein 28</fullName>
    </recommendedName>
</protein>
<keyword evidence="6 13" id="KW-1133">Transmembrane helix</keyword>
<evidence type="ECO:0008006" key="16">
    <source>
        <dbReference type="Google" id="ProtNLM"/>
    </source>
</evidence>
<accession>A0A7R8UXS5</accession>
<dbReference type="Proteomes" id="UP000594454">
    <property type="component" value="Chromosome 4"/>
</dbReference>
<dbReference type="InterPro" id="IPR001873">
    <property type="entry name" value="ENaC"/>
</dbReference>
<feature type="transmembrane region" description="Helical" evidence="13">
    <location>
        <begin position="498"/>
        <end position="517"/>
    </location>
</feature>
<dbReference type="GO" id="GO:0005886">
    <property type="term" value="C:plasma membrane"/>
    <property type="evidence" value="ECO:0007669"/>
    <property type="project" value="TreeGrafter"/>
</dbReference>
<evidence type="ECO:0000256" key="7">
    <source>
        <dbReference type="ARBA" id="ARBA00023053"/>
    </source>
</evidence>
<keyword evidence="5 12" id="KW-0812">Transmembrane</keyword>
<dbReference type="GO" id="GO:0015280">
    <property type="term" value="F:ligand-gated sodium channel activity"/>
    <property type="evidence" value="ECO:0007669"/>
    <property type="project" value="TreeGrafter"/>
</dbReference>
<proteinExistence type="inferred from homology"/>
<evidence type="ECO:0000256" key="9">
    <source>
        <dbReference type="ARBA" id="ARBA00023136"/>
    </source>
</evidence>
<evidence type="ECO:0000313" key="15">
    <source>
        <dbReference type="Proteomes" id="UP000594454"/>
    </source>
</evidence>
<keyword evidence="11 12" id="KW-0407">Ion channel</keyword>
<dbReference type="PANTHER" id="PTHR11690">
    <property type="entry name" value="AMILORIDE-SENSITIVE SODIUM CHANNEL-RELATED"/>
    <property type="match status" value="1"/>
</dbReference>
<keyword evidence="10 12" id="KW-0739">Sodium transport</keyword>
<dbReference type="EMBL" id="LR899012">
    <property type="protein sequence ID" value="CAD7089095.1"/>
    <property type="molecule type" value="Genomic_DNA"/>
</dbReference>
<evidence type="ECO:0000256" key="4">
    <source>
        <dbReference type="ARBA" id="ARBA00022461"/>
    </source>
</evidence>
<evidence type="ECO:0000256" key="6">
    <source>
        <dbReference type="ARBA" id="ARBA00022989"/>
    </source>
</evidence>
<keyword evidence="3 12" id="KW-0813">Transport</keyword>
<keyword evidence="7" id="KW-0915">Sodium</keyword>
<dbReference type="Gene3D" id="1.10.287.820">
    <property type="entry name" value="Acid-sensing ion channel domain"/>
    <property type="match status" value="3"/>
</dbReference>
<keyword evidence="15" id="KW-1185">Reference proteome</keyword>
<evidence type="ECO:0000256" key="5">
    <source>
        <dbReference type="ARBA" id="ARBA00022692"/>
    </source>
</evidence>
<dbReference type="Pfam" id="PF00858">
    <property type="entry name" value="ASC"/>
    <property type="match status" value="3"/>
</dbReference>
<gene>
    <name evidence="14" type="ORF">HERILL_LOCUS11673</name>
</gene>
<dbReference type="InParanoid" id="A0A7R8UXS5"/>
<feature type="transmembrane region" description="Helical" evidence="13">
    <location>
        <begin position="976"/>
        <end position="1000"/>
    </location>
</feature>